<name>A0A382A7G2_9ZZZZ</name>
<dbReference type="SUPFAM" id="SSF51695">
    <property type="entry name" value="PLC-like phosphodiesterases"/>
    <property type="match status" value="1"/>
</dbReference>
<dbReference type="Gene3D" id="3.20.20.190">
    <property type="entry name" value="Phosphatidylinositol (PI) phosphodiesterase"/>
    <property type="match status" value="1"/>
</dbReference>
<dbReference type="GO" id="GO:0008081">
    <property type="term" value="F:phosphoric diester hydrolase activity"/>
    <property type="evidence" value="ECO:0007669"/>
    <property type="project" value="InterPro"/>
</dbReference>
<evidence type="ECO:0000259" key="1">
    <source>
        <dbReference type="PROSITE" id="PS51704"/>
    </source>
</evidence>
<dbReference type="Pfam" id="PF03009">
    <property type="entry name" value="GDPD"/>
    <property type="match status" value="1"/>
</dbReference>
<dbReference type="InterPro" id="IPR017946">
    <property type="entry name" value="PLC-like_Pdiesterase_TIM-brl"/>
</dbReference>
<accession>A0A382A7G2</accession>
<feature type="non-terminal residue" evidence="2">
    <location>
        <position position="1"/>
    </location>
</feature>
<dbReference type="EMBL" id="UINC01024232">
    <property type="protein sequence ID" value="SVA97475.1"/>
    <property type="molecule type" value="Genomic_DNA"/>
</dbReference>
<dbReference type="PANTHER" id="PTHR46211">
    <property type="entry name" value="GLYCEROPHOSPHORYL DIESTER PHOSPHODIESTERASE"/>
    <property type="match status" value="1"/>
</dbReference>
<dbReference type="AlphaFoldDB" id="A0A382A7G2"/>
<reference evidence="2" key="1">
    <citation type="submission" date="2018-05" db="EMBL/GenBank/DDBJ databases">
        <authorList>
            <person name="Lanie J.A."/>
            <person name="Ng W.-L."/>
            <person name="Kazmierczak K.M."/>
            <person name="Andrzejewski T.M."/>
            <person name="Davidsen T.M."/>
            <person name="Wayne K.J."/>
            <person name="Tettelin H."/>
            <person name="Glass J.I."/>
            <person name="Rusch D."/>
            <person name="Podicherti R."/>
            <person name="Tsui H.-C.T."/>
            <person name="Winkler M.E."/>
        </authorList>
    </citation>
    <scope>NUCLEOTIDE SEQUENCE</scope>
</reference>
<dbReference type="PROSITE" id="PS51704">
    <property type="entry name" value="GP_PDE"/>
    <property type="match status" value="1"/>
</dbReference>
<organism evidence="2">
    <name type="scientific">marine metagenome</name>
    <dbReference type="NCBI Taxonomy" id="408172"/>
    <lineage>
        <taxon>unclassified sequences</taxon>
        <taxon>metagenomes</taxon>
        <taxon>ecological metagenomes</taxon>
    </lineage>
</organism>
<feature type="domain" description="GP-PDE" evidence="1">
    <location>
        <begin position="1"/>
        <end position="206"/>
    </location>
</feature>
<protein>
    <recommendedName>
        <fullName evidence="1">GP-PDE domain-containing protein</fullName>
    </recommendedName>
</protein>
<gene>
    <name evidence="2" type="ORF">METZ01_LOCUS150329</name>
</gene>
<dbReference type="PANTHER" id="PTHR46211:SF14">
    <property type="entry name" value="GLYCEROPHOSPHODIESTER PHOSPHODIESTERASE"/>
    <property type="match status" value="1"/>
</dbReference>
<sequence length="212" mass="24609">VVHDKNLKNITGVDRNVNELTFDEIRILDAGFNFQDLDGSYLYRNKDYRIPSLENVFKHFNEYRINIEIKEKSITGLSSLIELINRYKMDKRVLVVSRTYRVINHFRSLSNNKIFTGASYIDALITKLFAHRVGYDLPYTAAQLPFYSPLVRYLGYVDQEWIESIQSKGQFVHFWTVDNPDDIQEAIILGADGIISNEPGRVYKILGSMGMR</sequence>
<dbReference type="InterPro" id="IPR030395">
    <property type="entry name" value="GP_PDE_dom"/>
</dbReference>
<dbReference type="GO" id="GO:0006629">
    <property type="term" value="P:lipid metabolic process"/>
    <property type="evidence" value="ECO:0007669"/>
    <property type="project" value="InterPro"/>
</dbReference>
<proteinExistence type="predicted"/>
<evidence type="ECO:0000313" key="2">
    <source>
        <dbReference type="EMBL" id="SVA97475.1"/>
    </source>
</evidence>